<reference evidence="1 2" key="2">
    <citation type="journal article" date="2013" name="Genome Announc.">
        <title>Draft Genome Sequence of Methylobacterium mesophilicum Strain SR1.6/6, Isolated from Citrus sinensis.</title>
        <authorList>
            <person name="Marinho Almeida D."/>
            <person name="Dini-Andreote F."/>
            <person name="Camargo Neves A.A."/>
            <person name="Juca Ramos R.T."/>
            <person name="Andreote F.D."/>
            <person name="Carneiro A.R."/>
            <person name="Oliveira de Souza Lima A."/>
            <person name="Caracciolo Gomes de Sa P.H."/>
            <person name="Ribeiro Barbosa M.S."/>
            <person name="Araujo W.L."/>
            <person name="Silva A."/>
        </authorList>
    </citation>
    <scope>NUCLEOTIDE SEQUENCE [LARGE SCALE GENOMIC DNA]</scope>
    <source>
        <strain evidence="1 2">SR1.6/6</strain>
    </source>
</reference>
<sequence>MKPKTYSRSIAIRPHEAIPDTAAMQARLEQRLAQRWGVSLPVAAVLTGLAGIGPQVREAR</sequence>
<dbReference type="OrthoDB" id="9880497at2"/>
<proteinExistence type="predicted"/>
<gene>
    <name evidence="1" type="ORF">MMSR116_18045</name>
</gene>
<evidence type="ECO:0000313" key="2">
    <source>
        <dbReference type="Proteomes" id="UP000012488"/>
    </source>
</evidence>
<dbReference type="KEGG" id="mmes:MMSR116_18045"/>
<name>A0A6B9FME4_9HYPH</name>
<evidence type="ECO:0000313" key="1">
    <source>
        <dbReference type="EMBL" id="QGY03577.1"/>
    </source>
</evidence>
<reference evidence="1 2" key="1">
    <citation type="journal article" date="2012" name="Genet. Mol. Biol.">
        <title>Analysis of 16S rRNA and mxaF genes revealing insights into Methylobacterium niche-specific plant association.</title>
        <authorList>
            <person name="Dourado M.N."/>
            <person name="Andreote F.D."/>
            <person name="Dini-Andreote F."/>
            <person name="Conti R."/>
            <person name="Araujo J.M."/>
            <person name="Araujo W.L."/>
        </authorList>
    </citation>
    <scope>NUCLEOTIDE SEQUENCE [LARGE SCALE GENOMIC DNA]</scope>
    <source>
        <strain evidence="1 2">SR1.6/6</strain>
    </source>
</reference>
<dbReference type="EMBL" id="CP043538">
    <property type="protein sequence ID" value="QGY03577.1"/>
    <property type="molecule type" value="Genomic_DNA"/>
</dbReference>
<dbReference type="Proteomes" id="UP000012488">
    <property type="component" value="Chromosome"/>
</dbReference>
<protein>
    <submittedName>
        <fullName evidence="1">Uncharacterized protein</fullName>
    </submittedName>
</protein>
<dbReference type="RefSeq" id="WP_010687654.1">
    <property type="nucleotide sequence ID" value="NZ_CP043538.1"/>
</dbReference>
<organism evidence="1 2">
    <name type="scientific">Methylobacterium mesophilicum SR1.6/6</name>
    <dbReference type="NCBI Taxonomy" id="908290"/>
    <lineage>
        <taxon>Bacteria</taxon>
        <taxon>Pseudomonadati</taxon>
        <taxon>Pseudomonadota</taxon>
        <taxon>Alphaproteobacteria</taxon>
        <taxon>Hyphomicrobiales</taxon>
        <taxon>Methylobacteriaceae</taxon>
        <taxon>Methylobacterium</taxon>
    </lineage>
</organism>
<accession>A0A6B9FME4</accession>
<dbReference type="AlphaFoldDB" id="A0A6B9FME4"/>